<name>T1IIS9_STRMM</name>
<keyword evidence="6 17" id="KW-1133">Transmembrane helix</keyword>
<dbReference type="HOGENOM" id="CLU_007257_7_1_1"/>
<dbReference type="InterPro" id="IPR001508">
    <property type="entry name" value="Iono_Glu_rcpt_met"/>
</dbReference>
<evidence type="ECO:0008006" key="22">
    <source>
        <dbReference type="Google" id="ProtNLM"/>
    </source>
</evidence>
<keyword evidence="3" id="KW-0813">Transport</keyword>
<dbReference type="STRING" id="126957.T1IIS9"/>
<keyword evidence="4" id="KW-1003">Cell membrane</keyword>
<feature type="binding site" evidence="14">
    <location>
        <position position="440"/>
    </location>
    <ligand>
        <name>L-glutamate</name>
        <dbReference type="ChEBI" id="CHEBI:29985"/>
    </ligand>
</feature>
<dbReference type="InterPro" id="IPR019594">
    <property type="entry name" value="Glu/Gly-bd"/>
</dbReference>
<evidence type="ECO:0000256" key="8">
    <source>
        <dbReference type="ARBA" id="ARBA00023065"/>
    </source>
</evidence>
<dbReference type="GO" id="GO:0005886">
    <property type="term" value="C:plasma membrane"/>
    <property type="evidence" value="ECO:0007669"/>
    <property type="project" value="UniProtKB-SubCell"/>
</dbReference>
<feature type="transmembrane region" description="Helical" evidence="17">
    <location>
        <begin position="564"/>
        <end position="585"/>
    </location>
</feature>
<evidence type="ECO:0000256" key="10">
    <source>
        <dbReference type="ARBA" id="ARBA00023170"/>
    </source>
</evidence>
<keyword evidence="21" id="KW-1185">Reference proteome</keyword>
<dbReference type="PANTHER" id="PTHR18966">
    <property type="entry name" value="IONOTROPIC GLUTAMATE RECEPTOR"/>
    <property type="match status" value="1"/>
</dbReference>
<keyword evidence="9 17" id="KW-0472">Membrane</keyword>
<feature type="domain" description="Ionotropic glutamate receptor L-glutamate and glycine-binding" evidence="19">
    <location>
        <begin position="371"/>
        <end position="431"/>
    </location>
</feature>
<reference evidence="20" key="2">
    <citation type="submission" date="2015-02" db="UniProtKB">
        <authorList>
            <consortium name="EnsemblMetazoa"/>
        </authorList>
    </citation>
    <scope>IDENTIFICATION</scope>
</reference>
<dbReference type="PhylomeDB" id="T1IIS9"/>
<feature type="binding site" evidence="14">
    <location>
        <position position="442"/>
    </location>
    <ligand>
        <name>L-glutamate</name>
        <dbReference type="ChEBI" id="CHEBI:29985"/>
    </ligand>
</feature>
<evidence type="ECO:0000256" key="16">
    <source>
        <dbReference type="PIRSR" id="PIRSR601508-3"/>
    </source>
</evidence>
<evidence type="ECO:0000256" key="17">
    <source>
        <dbReference type="SAM" id="Phobius"/>
    </source>
</evidence>
<keyword evidence="8" id="KW-0406">Ion transport</keyword>
<keyword evidence="16" id="KW-1015">Disulfide bond</keyword>
<dbReference type="AlphaFoldDB" id="T1IIS9"/>
<evidence type="ECO:0000256" key="11">
    <source>
        <dbReference type="ARBA" id="ARBA00023180"/>
    </source>
</evidence>
<evidence type="ECO:0000313" key="20">
    <source>
        <dbReference type="EnsemblMetazoa" id="SMAR000782-PA"/>
    </source>
</evidence>
<evidence type="ECO:0000256" key="2">
    <source>
        <dbReference type="ARBA" id="ARBA00008685"/>
    </source>
</evidence>
<evidence type="ECO:0000256" key="5">
    <source>
        <dbReference type="ARBA" id="ARBA00022692"/>
    </source>
</evidence>
<keyword evidence="5 17" id="KW-0812">Transmembrane</keyword>
<keyword evidence="11" id="KW-0325">Glycoprotein</keyword>
<dbReference type="PRINTS" id="PR00177">
    <property type="entry name" value="NMDARECEPTOR"/>
</dbReference>
<feature type="transmembrane region" description="Helical" evidence="17">
    <location>
        <begin position="487"/>
        <end position="508"/>
    </location>
</feature>
<keyword evidence="13" id="KW-0407">Ion channel</keyword>
<feature type="site" description="Interaction with the cone snail toxin Con-ikot-ikot" evidence="15">
    <location>
        <position position="738"/>
    </location>
</feature>
<comment type="subcellular location">
    <subcellularLocation>
        <location evidence="1">Cell membrane</location>
        <topology evidence="1">Multi-pass membrane protein</topology>
    </subcellularLocation>
</comment>
<dbReference type="FunFam" id="1.10.287.70:FF:000143">
    <property type="entry name" value="Probable glutamate receptor"/>
    <property type="match status" value="1"/>
</dbReference>
<dbReference type="SMART" id="SM00918">
    <property type="entry name" value="Lig_chan-Glu_bd"/>
    <property type="match status" value="1"/>
</dbReference>
<dbReference type="GO" id="GO:0038023">
    <property type="term" value="F:signaling receptor activity"/>
    <property type="evidence" value="ECO:0007669"/>
    <property type="project" value="InterPro"/>
</dbReference>
<accession>T1IIS9</accession>
<feature type="site" description="Crucial to convey clamshell closure to channel opening" evidence="15">
    <location>
        <position position="592"/>
    </location>
</feature>
<keyword evidence="7" id="KW-0175">Coiled coil</keyword>
<dbReference type="eggNOG" id="KOG1052">
    <property type="taxonomic scope" value="Eukaryota"/>
</dbReference>
<evidence type="ECO:0000256" key="9">
    <source>
        <dbReference type="ARBA" id="ARBA00023136"/>
    </source>
</evidence>
<evidence type="ECO:0000256" key="13">
    <source>
        <dbReference type="ARBA" id="ARBA00023303"/>
    </source>
</evidence>
<dbReference type="GO" id="GO:0043226">
    <property type="term" value="C:organelle"/>
    <property type="evidence" value="ECO:0007669"/>
    <property type="project" value="UniProtKB-ARBA"/>
</dbReference>
<evidence type="ECO:0000259" key="19">
    <source>
        <dbReference type="SMART" id="SM00918"/>
    </source>
</evidence>
<dbReference type="SUPFAM" id="SSF53850">
    <property type="entry name" value="Periplasmic binding protein-like II"/>
    <property type="match status" value="1"/>
</dbReference>
<evidence type="ECO:0000256" key="3">
    <source>
        <dbReference type="ARBA" id="ARBA00022448"/>
    </source>
</evidence>
<evidence type="ECO:0000259" key="18">
    <source>
        <dbReference type="SMART" id="SM00079"/>
    </source>
</evidence>
<dbReference type="EnsemblMetazoa" id="SMAR000782-RA">
    <property type="protein sequence ID" value="SMAR000782-PA"/>
    <property type="gene ID" value="SMAR000782"/>
</dbReference>
<evidence type="ECO:0000256" key="4">
    <source>
        <dbReference type="ARBA" id="ARBA00022475"/>
    </source>
</evidence>
<proteinExistence type="inferred from homology"/>
<feature type="disulfide bond" evidence="16">
    <location>
        <begin position="704"/>
        <end position="762"/>
    </location>
</feature>
<dbReference type="EMBL" id="JH430212">
    <property type="status" value="NOT_ANNOTATED_CDS"/>
    <property type="molecule type" value="Genomic_DNA"/>
</dbReference>
<dbReference type="SMART" id="SM00079">
    <property type="entry name" value="PBPe"/>
    <property type="match status" value="1"/>
</dbReference>
<evidence type="ECO:0000256" key="6">
    <source>
        <dbReference type="ARBA" id="ARBA00022989"/>
    </source>
</evidence>
<evidence type="ECO:0000256" key="1">
    <source>
        <dbReference type="ARBA" id="ARBA00004651"/>
    </source>
</evidence>
<dbReference type="Gene3D" id="1.10.287.70">
    <property type="match status" value="1"/>
</dbReference>
<dbReference type="FunFam" id="3.40.190.10:FF:000078">
    <property type="entry name" value="glutamate receptor ionotropic, NMDA 3B"/>
    <property type="match status" value="1"/>
</dbReference>
<evidence type="ECO:0000313" key="21">
    <source>
        <dbReference type="Proteomes" id="UP000014500"/>
    </source>
</evidence>
<dbReference type="GO" id="GO:0015276">
    <property type="term" value="F:ligand-gated monoatomic ion channel activity"/>
    <property type="evidence" value="ECO:0007669"/>
    <property type="project" value="InterPro"/>
</dbReference>
<comment type="similarity">
    <text evidence="2">Belongs to the glutamate-gated ion channel (TC 1.A.10.1) family.</text>
</comment>
<evidence type="ECO:0000256" key="12">
    <source>
        <dbReference type="ARBA" id="ARBA00023286"/>
    </source>
</evidence>
<dbReference type="Pfam" id="PF10613">
    <property type="entry name" value="Lig_chan-Glu_bd"/>
    <property type="match status" value="1"/>
</dbReference>
<keyword evidence="12" id="KW-1071">Ligand-gated ion channel</keyword>
<dbReference type="Proteomes" id="UP000014500">
    <property type="component" value="Unassembled WGS sequence"/>
</dbReference>
<keyword evidence="10" id="KW-0675">Receptor</keyword>
<dbReference type="SUPFAM" id="SSF81324">
    <property type="entry name" value="Voltage-gated potassium channels"/>
    <property type="match status" value="1"/>
</dbReference>
<feature type="domain" description="Ionotropic glutamate receptor C-terminal" evidence="18">
    <location>
        <begin position="363"/>
        <end position="755"/>
    </location>
</feature>
<protein>
    <recommendedName>
        <fullName evidence="22">Ionotropic glutamate receptor C-terminal domain-containing protein</fullName>
    </recommendedName>
</protein>
<evidence type="ECO:0000256" key="15">
    <source>
        <dbReference type="PIRSR" id="PIRSR601508-2"/>
    </source>
</evidence>
<dbReference type="Pfam" id="PF00060">
    <property type="entry name" value="Lig_chan"/>
    <property type="match status" value="1"/>
</dbReference>
<sequence>MQKQASPGLAAAGQYMRNFQQFSVRFSRIIVEEDINSTLERICHELSTSSLTETPPTVVIIDISQSGLALSAINLLKEKINIPIVFSSLNDGNFKPEENQLHVLPPNRIISTILRDFILIQKVQGVLPLSLNVIHDETFVFLNLTNCTIYQLAMDKNAIEHKLISIQSWETAIILIGSFSFINAILEVVSEHNIFKTVSTLYAFSPEGELTHLQKPCNSSYSLVILNAEIYNKTRLDELKLQHSELATSPQVDTLFYFHISVASLLASFNFINTSQIKQLISFKNMSTKSSHELLNLIKEKIIFLPSPYGPFYLKNSEIQQNFTIQATKLINKNHCKKNQFSSKIKPSEFEVSSLEKSTTEYRIVVAEFPPFIYEDNSKKPKKFYGYCIDLLNHLSRRLKFNYTLYESTFGNLPEINKNHTWTGVIKELIEKRADLALAPVSVMKERQNVVDLTIPIYDIVGITILLRRPSTASSFFQFLTVLEKKVWGCILAAYFLTSLLLCLFDRLSPYSSQNHKKKHVNDDKDHHEFTLKESLWFCVISLTPLGGGEAPKNVSGKLMVATWWLFGFIVVASYSANLAAYLTVTRHDKSISSLDDLFLQHKIKYAPINGSVAMVYFERMAYIENKFQKLWTEMNVKEFDAEEKARLAVWEYPLSNKYTKLWINMKKTKLPRTFKDGLQRVRDGDFALLAESTELKYESITNCDVMTVGEEFSRKPYALAVQKGSPLKRQLSLEILKLETERVLHDLKQKWWDKNKNRKTCDVQEYGGISIKNNGGVFVVVLIGLGLGGLTLLVEYWRCQYRTTRNKHPARVNVISVRSQRLKYRSAILKKHPQIRPRYTYYYQT</sequence>
<dbReference type="InterPro" id="IPR015683">
    <property type="entry name" value="Ionotropic_Glu_rcpt"/>
</dbReference>
<feature type="binding site" evidence="14">
    <location>
        <position position="447"/>
    </location>
    <ligand>
        <name>L-glutamate</name>
        <dbReference type="ChEBI" id="CHEBI:29985"/>
    </ligand>
</feature>
<feature type="transmembrane region" description="Helical" evidence="17">
    <location>
        <begin position="778"/>
        <end position="798"/>
    </location>
</feature>
<dbReference type="Gene3D" id="3.40.190.10">
    <property type="entry name" value="Periplasmic binding protein-like II"/>
    <property type="match status" value="3"/>
</dbReference>
<evidence type="ECO:0000256" key="7">
    <source>
        <dbReference type="ARBA" id="ARBA00023054"/>
    </source>
</evidence>
<organism evidence="20 21">
    <name type="scientific">Strigamia maritima</name>
    <name type="common">European centipede</name>
    <name type="synonym">Geophilus maritimus</name>
    <dbReference type="NCBI Taxonomy" id="126957"/>
    <lineage>
        <taxon>Eukaryota</taxon>
        <taxon>Metazoa</taxon>
        <taxon>Ecdysozoa</taxon>
        <taxon>Arthropoda</taxon>
        <taxon>Myriapoda</taxon>
        <taxon>Chilopoda</taxon>
        <taxon>Pleurostigmophora</taxon>
        <taxon>Geophilomorpha</taxon>
        <taxon>Linotaeniidae</taxon>
        <taxon>Strigamia</taxon>
    </lineage>
</organism>
<dbReference type="InterPro" id="IPR001320">
    <property type="entry name" value="Iontro_rcpt_C"/>
</dbReference>
<feature type="binding site" evidence="14">
    <location>
        <position position="692"/>
    </location>
    <ligand>
        <name>L-glutamate</name>
        <dbReference type="ChEBI" id="CHEBI:29985"/>
    </ligand>
</feature>
<reference evidence="21" key="1">
    <citation type="submission" date="2011-05" db="EMBL/GenBank/DDBJ databases">
        <authorList>
            <person name="Richards S.R."/>
            <person name="Qu J."/>
            <person name="Jiang H."/>
            <person name="Jhangiani S.N."/>
            <person name="Agravi P."/>
            <person name="Goodspeed R."/>
            <person name="Gross S."/>
            <person name="Mandapat C."/>
            <person name="Jackson L."/>
            <person name="Mathew T."/>
            <person name="Pu L."/>
            <person name="Thornton R."/>
            <person name="Saada N."/>
            <person name="Wilczek-Boney K.B."/>
            <person name="Lee S."/>
            <person name="Kovar C."/>
            <person name="Wu Y."/>
            <person name="Scherer S.E."/>
            <person name="Worley K.C."/>
            <person name="Muzny D.M."/>
            <person name="Gibbs R."/>
        </authorList>
    </citation>
    <scope>NUCLEOTIDE SEQUENCE</scope>
    <source>
        <strain evidence="21">Brora</strain>
    </source>
</reference>
<evidence type="ECO:0000256" key="14">
    <source>
        <dbReference type="PIRSR" id="PIRSR601508-1"/>
    </source>
</evidence>